<organism evidence="2 3">
    <name type="scientific">Legionella worsleiensis</name>
    <dbReference type="NCBI Taxonomy" id="45076"/>
    <lineage>
        <taxon>Bacteria</taxon>
        <taxon>Pseudomonadati</taxon>
        <taxon>Pseudomonadota</taxon>
        <taxon>Gammaproteobacteria</taxon>
        <taxon>Legionellales</taxon>
        <taxon>Legionellaceae</taxon>
        <taxon>Legionella</taxon>
    </lineage>
</organism>
<reference evidence="2 3" key="1">
    <citation type="submission" date="2015-11" db="EMBL/GenBank/DDBJ databases">
        <title>Genomic analysis of 38 Legionella species identifies large and diverse effector repertoires.</title>
        <authorList>
            <person name="Burstein D."/>
            <person name="Amaro F."/>
            <person name="Zusman T."/>
            <person name="Lifshitz Z."/>
            <person name="Cohen O."/>
            <person name="Gilbert J.A."/>
            <person name="Pupko T."/>
            <person name="Shuman H.A."/>
            <person name="Segal G."/>
        </authorList>
    </citation>
    <scope>NUCLEOTIDE SEQUENCE [LARGE SCALE GENOMIC DNA]</scope>
    <source>
        <strain evidence="2 3">ATCC 49508</strain>
    </source>
</reference>
<sequence>MGFFVAQDIYLSHLNELIKQIATCLNDSGILLVTAESCTGGLISGYLTEIPGSSTWFERGFVTYSNLAKQEMLSVSAELLTQFGAVSEEVAAAMAVGALRHSAGHVALSVTGIAGPDGGSIDKPVGTVCFGWAMQHSSPVTLKMQFNGTRHDIRQAACYQALQGVLSLLKP</sequence>
<dbReference type="InterPro" id="IPR008136">
    <property type="entry name" value="CinA_C"/>
</dbReference>
<dbReference type="EMBL" id="LNZC01000007">
    <property type="protein sequence ID" value="KTD81231.1"/>
    <property type="molecule type" value="Genomic_DNA"/>
</dbReference>
<evidence type="ECO:0000313" key="2">
    <source>
        <dbReference type="EMBL" id="KTD81231.1"/>
    </source>
</evidence>
<dbReference type="Proteomes" id="UP000054662">
    <property type="component" value="Unassembled WGS sequence"/>
</dbReference>
<keyword evidence="3" id="KW-1185">Reference proteome</keyword>
<comment type="caution">
    <text evidence="2">The sequence shown here is derived from an EMBL/GenBank/DDBJ whole genome shotgun (WGS) entry which is preliminary data.</text>
</comment>
<dbReference type="Gene3D" id="3.90.950.20">
    <property type="entry name" value="CinA-like"/>
    <property type="match status" value="1"/>
</dbReference>
<evidence type="ECO:0000259" key="1">
    <source>
        <dbReference type="Pfam" id="PF02464"/>
    </source>
</evidence>
<dbReference type="InterPro" id="IPR036653">
    <property type="entry name" value="CinA-like_C"/>
</dbReference>
<name>A0A0W1AIN2_9GAMM</name>
<accession>A0A0W1AIN2</accession>
<dbReference type="AlphaFoldDB" id="A0A0W1AIN2"/>
<dbReference type="PATRIC" id="fig|45076.6.peg.988"/>
<dbReference type="NCBIfam" id="TIGR00199">
    <property type="entry name" value="PncC_domain"/>
    <property type="match status" value="1"/>
</dbReference>
<protein>
    <submittedName>
        <fullName evidence="2">Competence-damage inducible protein CinA</fullName>
    </submittedName>
</protein>
<dbReference type="SUPFAM" id="SSF142433">
    <property type="entry name" value="CinA-like"/>
    <property type="match status" value="1"/>
</dbReference>
<dbReference type="STRING" id="45076.Lwor_0909"/>
<feature type="domain" description="CinA C-terminal" evidence="1">
    <location>
        <begin position="16"/>
        <end position="168"/>
    </location>
</feature>
<dbReference type="Pfam" id="PF02464">
    <property type="entry name" value="CinA"/>
    <property type="match status" value="1"/>
</dbReference>
<proteinExistence type="predicted"/>
<gene>
    <name evidence="2" type="primary">cinA_1</name>
    <name evidence="2" type="ORF">Lwor_0909</name>
</gene>
<evidence type="ECO:0000313" key="3">
    <source>
        <dbReference type="Proteomes" id="UP000054662"/>
    </source>
</evidence>